<keyword evidence="4" id="KW-0472">Membrane</keyword>
<sequence>MDEETLKDFEELFDFDASKKQLILNKIITDDIITGDKIDISEDVYKDTSIDKWISKLPVLEGSQILIEKLVRHPINDKELLVKRQNTLITYDIDIEILKEYENDILWIYKIAEEINNNSSIEILFPSTFIISYINYIEQVLDIYHLYKIYFTPATSILYPLSTFIAPYVYLKNYLKMNITFTSYIEIFYNIIVLMFKTTGNFRADIMKFVSIFMYVGVYLYNMYQTYEIALFLHNTKYKLHAKMQGLVHFVRHSQNIMKNLPSNIIAPYFNIKETYQRISIHNSMTDIYRIWKDDALKNDISSLLKTIYAVDAIDTINKLLLSREWSSVSYSTQTIFWDAKNPILKNEQVANPVNLNKNIIVTGPNAGGKTTYVKTILANVILGHTIGITYSLRSQMILYDTINSFMRVSDILGTRSYFEAEAEYCLNMIKKAVDISATQKKGLFLMDEPMHSTPPTEGMATAYAVIEYLSKLNGITLIITTHFHKLVKLEELYPDRFINLSVDAIAVKAANAAKTDTSNPSKTQYIFPYKIRRGYSYLCIAIELLDIKEFPPVIIENAIKMKNKICNDFNK</sequence>
<evidence type="ECO:0000256" key="4">
    <source>
        <dbReference type="SAM" id="Phobius"/>
    </source>
</evidence>
<accession>A0A6C0LPE7</accession>
<protein>
    <recommendedName>
        <fullName evidence="5">DNA mismatch repair proteins mutS family domain-containing protein</fullName>
    </recommendedName>
</protein>
<keyword evidence="1" id="KW-0547">Nucleotide-binding</keyword>
<evidence type="ECO:0000313" key="6">
    <source>
        <dbReference type="EMBL" id="QHU31444.1"/>
    </source>
</evidence>
<keyword evidence="4" id="KW-0812">Transmembrane</keyword>
<dbReference type="AlphaFoldDB" id="A0A6C0LPE7"/>
<feature type="transmembrane region" description="Helical" evidence="4">
    <location>
        <begin position="149"/>
        <end position="171"/>
    </location>
</feature>
<dbReference type="GO" id="GO:0006298">
    <property type="term" value="P:mismatch repair"/>
    <property type="evidence" value="ECO:0007669"/>
    <property type="project" value="InterPro"/>
</dbReference>
<keyword evidence="4" id="KW-1133">Transmembrane helix</keyword>
<keyword evidence="2" id="KW-0067">ATP-binding</keyword>
<feature type="transmembrane region" description="Helical" evidence="4">
    <location>
        <begin position="206"/>
        <end position="224"/>
    </location>
</feature>
<proteinExistence type="predicted"/>
<dbReference type="GO" id="GO:0030983">
    <property type="term" value="F:mismatched DNA binding"/>
    <property type="evidence" value="ECO:0007669"/>
    <property type="project" value="InterPro"/>
</dbReference>
<dbReference type="GO" id="GO:0005829">
    <property type="term" value="C:cytosol"/>
    <property type="evidence" value="ECO:0007669"/>
    <property type="project" value="TreeGrafter"/>
</dbReference>
<keyword evidence="3" id="KW-0238">DNA-binding</keyword>
<feature type="transmembrane region" description="Helical" evidence="4">
    <location>
        <begin position="177"/>
        <end position="194"/>
    </location>
</feature>
<dbReference type="InterPro" id="IPR000432">
    <property type="entry name" value="DNA_mismatch_repair_MutS_C"/>
</dbReference>
<dbReference type="GO" id="GO:0140664">
    <property type="term" value="F:ATP-dependent DNA damage sensor activity"/>
    <property type="evidence" value="ECO:0007669"/>
    <property type="project" value="InterPro"/>
</dbReference>
<dbReference type="EMBL" id="MN740527">
    <property type="protein sequence ID" value="QHU31444.1"/>
    <property type="molecule type" value="Genomic_DNA"/>
</dbReference>
<dbReference type="SMART" id="SM00534">
    <property type="entry name" value="MUTSac"/>
    <property type="match status" value="1"/>
</dbReference>
<dbReference type="PANTHER" id="PTHR11361">
    <property type="entry name" value="DNA MISMATCH REPAIR PROTEIN MUTS FAMILY MEMBER"/>
    <property type="match status" value="1"/>
</dbReference>
<dbReference type="PANTHER" id="PTHR11361:SF99">
    <property type="entry name" value="DNA MISMATCH REPAIR PROTEIN"/>
    <property type="match status" value="1"/>
</dbReference>
<dbReference type="Pfam" id="PF00488">
    <property type="entry name" value="MutS_V"/>
    <property type="match status" value="1"/>
</dbReference>
<dbReference type="SUPFAM" id="SSF52540">
    <property type="entry name" value="P-loop containing nucleoside triphosphate hydrolases"/>
    <property type="match status" value="1"/>
</dbReference>
<organism evidence="6">
    <name type="scientific">viral metagenome</name>
    <dbReference type="NCBI Taxonomy" id="1070528"/>
    <lineage>
        <taxon>unclassified sequences</taxon>
        <taxon>metagenomes</taxon>
        <taxon>organismal metagenomes</taxon>
    </lineage>
</organism>
<feature type="domain" description="DNA mismatch repair proteins mutS family" evidence="5">
    <location>
        <begin position="357"/>
        <end position="564"/>
    </location>
</feature>
<dbReference type="GO" id="GO:0005524">
    <property type="term" value="F:ATP binding"/>
    <property type="evidence" value="ECO:0007669"/>
    <property type="project" value="UniProtKB-KW"/>
</dbReference>
<reference evidence="6" key="1">
    <citation type="journal article" date="2020" name="Nature">
        <title>Giant virus diversity and host interactions through global metagenomics.</title>
        <authorList>
            <person name="Schulz F."/>
            <person name="Roux S."/>
            <person name="Paez-Espino D."/>
            <person name="Jungbluth S."/>
            <person name="Walsh D.A."/>
            <person name="Denef V.J."/>
            <person name="McMahon K.D."/>
            <person name="Konstantinidis K.T."/>
            <person name="Eloe-Fadrosh E.A."/>
            <person name="Kyrpides N.C."/>
            <person name="Woyke T."/>
        </authorList>
    </citation>
    <scope>NUCLEOTIDE SEQUENCE</scope>
    <source>
        <strain evidence="6">GVMAG-M-3300027963-21</strain>
    </source>
</reference>
<evidence type="ECO:0000259" key="5">
    <source>
        <dbReference type="SMART" id="SM00534"/>
    </source>
</evidence>
<dbReference type="Gene3D" id="3.40.50.300">
    <property type="entry name" value="P-loop containing nucleotide triphosphate hydrolases"/>
    <property type="match status" value="1"/>
</dbReference>
<dbReference type="InterPro" id="IPR045076">
    <property type="entry name" value="MutS"/>
</dbReference>
<name>A0A6C0LPE7_9ZZZZ</name>
<evidence type="ECO:0000256" key="2">
    <source>
        <dbReference type="ARBA" id="ARBA00022840"/>
    </source>
</evidence>
<evidence type="ECO:0000256" key="3">
    <source>
        <dbReference type="ARBA" id="ARBA00023125"/>
    </source>
</evidence>
<dbReference type="InterPro" id="IPR027417">
    <property type="entry name" value="P-loop_NTPase"/>
</dbReference>
<evidence type="ECO:0000256" key="1">
    <source>
        <dbReference type="ARBA" id="ARBA00022741"/>
    </source>
</evidence>